<dbReference type="InterPro" id="IPR050683">
    <property type="entry name" value="Bact_Polysacc_Export_ATP-bd"/>
</dbReference>
<accession>A0A0B5FQX1</accession>
<feature type="domain" description="ABC transporter" evidence="5">
    <location>
        <begin position="48"/>
        <end position="269"/>
    </location>
</feature>
<organism evidence="6 7">
    <name type="scientific">Geoalkalibacter subterraneus</name>
    <dbReference type="NCBI Taxonomy" id="483547"/>
    <lineage>
        <taxon>Bacteria</taxon>
        <taxon>Pseudomonadati</taxon>
        <taxon>Thermodesulfobacteriota</taxon>
        <taxon>Desulfuromonadia</taxon>
        <taxon>Desulfuromonadales</taxon>
        <taxon>Geoalkalibacteraceae</taxon>
        <taxon>Geoalkalibacter</taxon>
    </lineage>
</organism>
<dbReference type="InterPro" id="IPR027417">
    <property type="entry name" value="P-loop_NTPase"/>
</dbReference>
<keyword evidence="7" id="KW-1185">Reference proteome</keyword>
<dbReference type="STRING" id="483547.GSUB_08035"/>
<dbReference type="RefSeq" id="WP_040200143.1">
    <property type="nucleotide sequence ID" value="NZ_CP010311.1"/>
</dbReference>
<comment type="similarity">
    <text evidence="1">Belongs to the ABC transporter superfamily.</text>
</comment>
<dbReference type="PANTHER" id="PTHR46743">
    <property type="entry name" value="TEICHOIC ACIDS EXPORT ATP-BINDING PROTEIN TAGH"/>
    <property type="match status" value="1"/>
</dbReference>
<dbReference type="Gene3D" id="2.70.50.60">
    <property type="entry name" value="abc- transporter (atp binding component) like domain"/>
    <property type="match status" value="1"/>
</dbReference>
<dbReference type="InterPro" id="IPR003439">
    <property type="entry name" value="ABC_transporter-like_ATP-bd"/>
</dbReference>
<dbReference type="CDD" id="cd03220">
    <property type="entry name" value="ABC_KpsT_Wzt"/>
    <property type="match status" value="1"/>
</dbReference>
<dbReference type="SUPFAM" id="SSF52540">
    <property type="entry name" value="P-loop containing nucleoside triphosphate hydrolases"/>
    <property type="match status" value="1"/>
</dbReference>
<evidence type="ECO:0000256" key="1">
    <source>
        <dbReference type="ARBA" id="ARBA00005417"/>
    </source>
</evidence>
<evidence type="ECO:0000256" key="3">
    <source>
        <dbReference type="ARBA" id="ARBA00022741"/>
    </source>
</evidence>
<keyword evidence="2" id="KW-0813">Transport</keyword>
<dbReference type="KEGG" id="gsb:GSUB_08035"/>
<dbReference type="GO" id="GO:0005524">
    <property type="term" value="F:ATP binding"/>
    <property type="evidence" value="ECO:0007669"/>
    <property type="project" value="UniProtKB-KW"/>
</dbReference>
<evidence type="ECO:0000256" key="4">
    <source>
        <dbReference type="ARBA" id="ARBA00022840"/>
    </source>
</evidence>
<dbReference type="GO" id="GO:0016020">
    <property type="term" value="C:membrane"/>
    <property type="evidence" value="ECO:0007669"/>
    <property type="project" value="InterPro"/>
</dbReference>
<name>A0A0B5FQX1_9BACT</name>
<reference evidence="6 7" key="1">
    <citation type="journal article" date="2015" name="Genome Announc.">
        <title>Genomes of Geoalkalibacter ferrihydriticus Z-0531T and Geoalkalibacter subterraneus Red1T, Two Haloalkaliphilic Metal-Reducing Deltaproteobacteria.</title>
        <authorList>
            <person name="Badalamenti J.P."/>
            <person name="Krajmalnik-Brown R."/>
            <person name="Torres C.I."/>
            <person name="Bond D.R."/>
        </authorList>
    </citation>
    <scope>NUCLEOTIDE SEQUENCE [LARGE SCALE GENOMIC DNA]</scope>
    <source>
        <strain evidence="6 7">Red1</strain>
    </source>
</reference>
<protein>
    <recommendedName>
        <fullName evidence="5">ABC transporter domain-containing protein</fullName>
    </recommendedName>
</protein>
<evidence type="ECO:0000256" key="2">
    <source>
        <dbReference type="ARBA" id="ARBA00022448"/>
    </source>
</evidence>
<evidence type="ECO:0000313" key="6">
    <source>
        <dbReference type="EMBL" id="AJF06505.1"/>
    </source>
</evidence>
<dbReference type="EMBL" id="CP010311">
    <property type="protein sequence ID" value="AJF06505.1"/>
    <property type="molecule type" value="Genomic_DNA"/>
</dbReference>
<dbReference type="GO" id="GO:0140359">
    <property type="term" value="F:ABC-type transporter activity"/>
    <property type="evidence" value="ECO:0007669"/>
    <property type="project" value="InterPro"/>
</dbReference>
<evidence type="ECO:0000313" key="7">
    <source>
        <dbReference type="Proteomes" id="UP000035036"/>
    </source>
</evidence>
<dbReference type="InterPro" id="IPR029439">
    <property type="entry name" value="Wzt_C"/>
</dbReference>
<proteinExistence type="inferred from homology"/>
<dbReference type="SMART" id="SM00382">
    <property type="entry name" value="AAA"/>
    <property type="match status" value="1"/>
</dbReference>
<sequence>MSDVAIKVENLHKLYRLGLKDDENDTLIQTALSWITAPKKNFTNLRKLTTMDLNSTDDPDVLHALNDISFEVKHGEVLGIIGRNGAGKSTLLKVLSRITEPTAGRVTINGRVASLLEVGTGFHPELTGRENIYMNGTILGMSKKEIDRKFDEIVDFSGVERFLDTPVKRYSSGMKVRLAFSVAAHLDPEILIIDEVLAVGDVDFQKKCLGKMQDVSSGGRTVLFVSHNMGAIQTLCPRSLLLRQGQMVDDGESDQVVRSYLSRMKKNRSEIFTLDNADRTNTGVLRLTDAFVLDNDGQETENIIAGEDITFKFSYESNQDLSNLTIIFTVLDDVGKPVTHIRSDLKGTVFKSPSRRGVFNCSVPQNPFAIGDYRVAVAVFADDVQLDHISAAIHFAVVDSIYFGSAKVPPRQYCTVYVDHSWTLENV</sequence>
<dbReference type="PANTHER" id="PTHR46743:SF2">
    <property type="entry name" value="TEICHOIC ACIDS EXPORT ATP-BINDING PROTEIN TAGH"/>
    <property type="match status" value="1"/>
</dbReference>
<dbReference type="OrthoDB" id="9805130at2"/>
<keyword evidence="4" id="KW-0067">ATP-binding</keyword>
<dbReference type="Gene3D" id="3.40.50.300">
    <property type="entry name" value="P-loop containing nucleotide triphosphate hydrolases"/>
    <property type="match status" value="1"/>
</dbReference>
<gene>
    <name evidence="6" type="ORF">GSUB_08035</name>
</gene>
<evidence type="ECO:0000259" key="5">
    <source>
        <dbReference type="PROSITE" id="PS50893"/>
    </source>
</evidence>
<dbReference type="PROSITE" id="PS50893">
    <property type="entry name" value="ABC_TRANSPORTER_2"/>
    <property type="match status" value="1"/>
</dbReference>
<dbReference type="CDD" id="cd10147">
    <property type="entry name" value="Wzt_C-like"/>
    <property type="match status" value="1"/>
</dbReference>
<dbReference type="GO" id="GO:0016887">
    <property type="term" value="F:ATP hydrolysis activity"/>
    <property type="evidence" value="ECO:0007669"/>
    <property type="project" value="InterPro"/>
</dbReference>
<dbReference type="InterPro" id="IPR003593">
    <property type="entry name" value="AAA+_ATPase"/>
</dbReference>
<dbReference type="Pfam" id="PF14524">
    <property type="entry name" value="Wzt_C"/>
    <property type="match status" value="1"/>
</dbReference>
<dbReference type="InterPro" id="IPR017871">
    <property type="entry name" value="ABC_transporter-like_CS"/>
</dbReference>
<keyword evidence="3" id="KW-0547">Nucleotide-binding</keyword>
<dbReference type="PROSITE" id="PS00211">
    <property type="entry name" value="ABC_TRANSPORTER_1"/>
    <property type="match status" value="1"/>
</dbReference>
<dbReference type="HOGENOM" id="CLU_000604_101_4_7"/>
<dbReference type="Pfam" id="PF00005">
    <property type="entry name" value="ABC_tran"/>
    <property type="match status" value="1"/>
</dbReference>
<dbReference type="AlphaFoldDB" id="A0A0B5FQX1"/>
<dbReference type="Proteomes" id="UP000035036">
    <property type="component" value="Chromosome"/>
</dbReference>
<dbReference type="InterPro" id="IPR015860">
    <property type="entry name" value="ABC_transpr_TagH-like"/>
</dbReference>